<dbReference type="Pfam" id="PF00440">
    <property type="entry name" value="TetR_N"/>
    <property type="match status" value="1"/>
</dbReference>
<dbReference type="SUPFAM" id="SSF48498">
    <property type="entry name" value="Tetracyclin repressor-like, C-terminal domain"/>
    <property type="match status" value="1"/>
</dbReference>
<comment type="caution">
    <text evidence="7">The sequence shown here is derived from an EMBL/GenBank/DDBJ whole genome shotgun (WGS) entry which is preliminary data.</text>
</comment>
<protein>
    <submittedName>
        <fullName evidence="7">TetR/AcrR family transcriptional regulator</fullName>
    </submittedName>
</protein>
<keyword evidence="8" id="KW-1185">Reference proteome</keyword>
<feature type="DNA-binding region" description="H-T-H motif" evidence="4">
    <location>
        <begin position="45"/>
        <end position="64"/>
    </location>
</feature>
<evidence type="ECO:0000256" key="4">
    <source>
        <dbReference type="PROSITE-ProRule" id="PRU00335"/>
    </source>
</evidence>
<dbReference type="Gene3D" id="1.10.10.60">
    <property type="entry name" value="Homeodomain-like"/>
    <property type="match status" value="1"/>
</dbReference>
<dbReference type="Gene3D" id="1.10.357.10">
    <property type="entry name" value="Tetracycline Repressor, domain 2"/>
    <property type="match status" value="1"/>
</dbReference>
<keyword evidence="2 4" id="KW-0238">DNA-binding</keyword>
<keyword evidence="1" id="KW-0805">Transcription regulation</keyword>
<dbReference type="InterPro" id="IPR036271">
    <property type="entry name" value="Tet_transcr_reg_TetR-rel_C_sf"/>
</dbReference>
<gene>
    <name evidence="7" type="ORF">SCD90_02930</name>
</gene>
<feature type="compositionally biased region" description="Polar residues" evidence="5">
    <location>
        <begin position="1"/>
        <end position="13"/>
    </location>
</feature>
<dbReference type="PROSITE" id="PS50977">
    <property type="entry name" value="HTH_TETR_2"/>
    <property type="match status" value="1"/>
</dbReference>
<name>A0ABU4RJK0_9HYPH</name>
<evidence type="ECO:0000259" key="6">
    <source>
        <dbReference type="PROSITE" id="PS50977"/>
    </source>
</evidence>
<evidence type="ECO:0000256" key="1">
    <source>
        <dbReference type="ARBA" id="ARBA00023015"/>
    </source>
</evidence>
<dbReference type="PROSITE" id="PS01081">
    <property type="entry name" value="HTH_TETR_1"/>
    <property type="match status" value="1"/>
</dbReference>
<accession>A0ABU4RJK0</accession>
<dbReference type="InterPro" id="IPR023772">
    <property type="entry name" value="DNA-bd_HTH_TetR-type_CS"/>
</dbReference>
<sequence length="217" mass="22175">MPKSSSPSEQASTAPCRGRPRAFDRDSALGIAMRVFWRKGYSATSISDLTEAIGIGSTSLYAAFGSKDALYAEALQHYACQHAPKIWSGFASAKTARGAVEALLSDSAAVLGKGADDPAGCMVALSAAGDEGNAELGAKVRAARDEGLGVLRERLTKAPPEELPAGITPDALARYVMAVQGGMSLQARDGAGKAELQAIADAAMALWDCGAKGGGDA</sequence>
<dbReference type="PANTHER" id="PTHR47506">
    <property type="entry name" value="TRANSCRIPTIONAL REGULATORY PROTEIN"/>
    <property type="match status" value="1"/>
</dbReference>
<dbReference type="Proteomes" id="UP001274321">
    <property type="component" value="Unassembled WGS sequence"/>
</dbReference>
<reference evidence="7 8" key="1">
    <citation type="submission" date="2023-11" db="EMBL/GenBank/DDBJ databases">
        <authorList>
            <person name="Bao R."/>
        </authorList>
    </citation>
    <scope>NUCLEOTIDE SEQUENCE [LARGE SCALE GENOMIC DNA]</scope>
    <source>
        <strain evidence="7 8">PJ23</strain>
    </source>
</reference>
<evidence type="ECO:0000313" key="8">
    <source>
        <dbReference type="Proteomes" id="UP001274321"/>
    </source>
</evidence>
<dbReference type="InterPro" id="IPR009057">
    <property type="entry name" value="Homeodomain-like_sf"/>
</dbReference>
<evidence type="ECO:0000256" key="3">
    <source>
        <dbReference type="ARBA" id="ARBA00023163"/>
    </source>
</evidence>
<evidence type="ECO:0000256" key="5">
    <source>
        <dbReference type="SAM" id="MobiDB-lite"/>
    </source>
</evidence>
<evidence type="ECO:0000313" key="7">
    <source>
        <dbReference type="EMBL" id="MDX6805010.1"/>
    </source>
</evidence>
<feature type="region of interest" description="Disordered" evidence="5">
    <location>
        <begin position="1"/>
        <end position="21"/>
    </location>
</feature>
<proteinExistence type="predicted"/>
<dbReference type="SUPFAM" id="SSF46689">
    <property type="entry name" value="Homeodomain-like"/>
    <property type="match status" value="1"/>
</dbReference>
<keyword evidence="3" id="KW-0804">Transcription</keyword>
<evidence type="ECO:0000256" key="2">
    <source>
        <dbReference type="ARBA" id="ARBA00023125"/>
    </source>
</evidence>
<dbReference type="EMBL" id="JAXAFJ010000001">
    <property type="protein sequence ID" value="MDX6805010.1"/>
    <property type="molecule type" value="Genomic_DNA"/>
</dbReference>
<feature type="domain" description="HTH tetR-type" evidence="6">
    <location>
        <begin position="22"/>
        <end position="82"/>
    </location>
</feature>
<dbReference type="RefSeq" id="WP_319843116.1">
    <property type="nucleotide sequence ID" value="NZ_JAXAFJ010000001.1"/>
</dbReference>
<organism evidence="7 8">
    <name type="scientific">Terrihabitans rhizophilus</name>
    <dbReference type="NCBI Taxonomy" id="3092662"/>
    <lineage>
        <taxon>Bacteria</taxon>
        <taxon>Pseudomonadati</taxon>
        <taxon>Pseudomonadota</taxon>
        <taxon>Alphaproteobacteria</taxon>
        <taxon>Hyphomicrobiales</taxon>
        <taxon>Terrihabitans</taxon>
    </lineage>
</organism>
<dbReference type="InterPro" id="IPR001647">
    <property type="entry name" value="HTH_TetR"/>
</dbReference>
<dbReference type="PANTHER" id="PTHR47506:SF1">
    <property type="entry name" value="HTH-TYPE TRANSCRIPTIONAL REGULATOR YJDC"/>
    <property type="match status" value="1"/>
</dbReference>